<dbReference type="Pfam" id="PF14489">
    <property type="entry name" value="QueF"/>
    <property type="match status" value="1"/>
</dbReference>
<evidence type="ECO:0008006" key="2">
    <source>
        <dbReference type="Google" id="ProtNLM"/>
    </source>
</evidence>
<feature type="non-terminal residue" evidence="1">
    <location>
        <position position="1"/>
    </location>
</feature>
<dbReference type="AlphaFoldDB" id="A0A382VSD7"/>
<organism evidence="1">
    <name type="scientific">marine metagenome</name>
    <dbReference type="NCBI Taxonomy" id="408172"/>
    <lineage>
        <taxon>unclassified sequences</taxon>
        <taxon>metagenomes</taxon>
        <taxon>ecological metagenomes</taxon>
    </lineage>
</organism>
<dbReference type="GO" id="GO:0033739">
    <property type="term" value="F:preQ1 synthase activity"/>
    <property type="evidence" value="ECO:0007669"/>
    <property type="project" value="InterPro"/>
</dbReference>
<dbReference type="InterPro" id="IPR050084">
    <property type="entry name" value="NADPH_dep_7-cyano-7-deazaG_red"/>
</dbReference>
<accession>A0A382VSD7</accession>
<gene>
    <name evidence="1" type="ORF">METZ01_LOCUS401672</name>
</gene>
<evidence type="ECO:0000313" key="1">
    <source>
        <dbReference type="EMBL" id="SVD48818.1"/>
    </source>
</evidence>
<protein>
    <recommendedName>
        <fullName evidence="2">NADPH-dependent 7-cyano-7-deazaguanine reductase N-terminal domain-containing protein</fullName>
    </recommendedName>
</protein>
<dbReference type="SUPFAM" id="SSF55620">
    <property type="entry name" value="Tetrahydrobiopterin biosynthesis enzymes-like"/>
    <property type="match status" value="1"/>
</dbReference>
<dbReference type="PANTHER" id="PTHR34354">
    <property type="entry name" value="NADPH-DEPENDENT 7-CYANO-7-DEAZAGUANINE REDUCTASE"/>
    <property type="match status" value="1"/>
</dbReference>
<dbReference type="PANTHER" id="PTHR34354:SF1">
    <property type="entry name" value="NADPH-DEPENDENT 7-CYANO-7-DEAZAGUANINE REDUCTASE"/>
    <property type="match status" value="1"/>
</dbReference>
<proteinExistence type="predicted"/>
<dbReference type="InterPro" id="IPR029500">
    <property type="entry name" value="QueF"/>
</dbReference>
<dbReference type="EMBL" id="UINC01153866">
    <property type="protein sequence ID" value="SVD48818.1"/>
    <property type="molecule type" value="Genomic_DNA"/>
</dbReference>
<dbReference type="Gene3D" id="3.30.1130.10">
    <property type="match status" value="1"/>
</dbReference>
<reference evidence="1" key="1">
    <citation type="submission" date="2018-05" db="EMBL/GenBank/DDBJ databases">
        <authorList>
            <person name="Lanie J.A."/>
            <person name="Ng W.-L."/>
            <person name="Kazmierczak K.M."/>
            <person name="Andrzejewski T.M."/>
            <person name="Davidsen T.M."/>
            <person name="Wayne K.J."/>
            <person name="Tettelin H."/>
            <person name="Glass J.I."/>
            <person name="Rusch D."/>
            <person name="Podicherti R."/>
            <person name="Tsui H.-C.T."/>
            <person name="Winkler M.E."/>
        </authorList>
    </citation>
    <scope>NUCLEOTIDE SEQUENCE</scope>
</reference>
<dbReference type="GO" id="GO:0008616">
    <property type="term" value="P:tRNA queuosine(34) biosynthetic process"/>
    <property type="evidence" value="ECO:0007669"/>
    <property type="project" value="InterPro"/>
</dbReference>
<sequence>VNEPALGRSDAEPGPRIDTFPVEGPVELVRFHSTELTATCPVTGQPDFYAVEIAYTPVERCIETKSLKLYLRTFDGRGIFAEHLAPEIAAHLASAVDTAVSVTLEQGVRGGITTTVTASAG</sequence>
<name>A0A382VSD7_9ZZZZ</name>
<dbReference type="InterPro" id="IPR043133">
    <property type="entry name" value="GTP-CH-I_C/QueF"/>
</dbReference>